<dbReference type="Gene3D" id="3.60.40.10">
    <property type="entry name" value="PPM-type phosphatase domain"/>
    <property type="match status" value="1"/>
</dbReference>
<proteinExistence type="predicted"/>
<dbReference type="InterPro" id="IPR001932">
    <property type="entry name" value="PPM-type_phosphatase-like_dom"/>
</dbReference>
<evidence type="ECO:0000313" key="3">
    <source>
        <dbReference type="Proteomes" id="UP000229897"/>
    </source>
</evidence>
<dbReference type="Pfam" id="PF13672">
    <property type="entry name" value="PP2C_2"/>
    <property type="match status" value="1"/>
</dbReference>
<sequence length="271" mass="29285">MRKKSSVRMPPASAMVERNPIRLAWTRISEIGMRASNQDAVGEAQHGDISCFIIADGAGGHEGGEVAANIVVESMLEKFASVPAFGAHALLSYTAHAIASVAKNKQIQAQNHDMSATVAALLVDQANAHALWAHLGDTRIYLFRDAKLVSVTRDHSLTQQLIDAGYARADQLRSHPQRNILFAAVGAEGETPVALGDGPVQLLDGDALLVCSDGLWEWVHEDEMERTLAESGNSEQWLTAMCALAEAAMEGTDKVRDNFSAYAIRVEREIV</sequence>
<feature type="domain" description="PPM-type phosphatase" evidence="1">
    <location>
        <begin position="20"/>
        <end position="266"/>
    </location>
</feature>
<protein>
    <submittedName>
        <fullName evidence="2">Serine/threonine protein phosphatase</fullName>
    </submittedName>
</protein>
<accession>A0A2D2DMW6</accession>
<dbReference type="SUPFAM" id="SSF81606">
    <property type="entry name" value="PP2C-like"/>
    <property type="match status" value="1"/>
</dbReference>
<dbReference type="KEGG" id="mass:CR152_18510"/>
<keyword evidence="3" id="KW-1185">Reference proteome</keyword>
<dbReference type="InterPro" id="IPR036457">
    <property type="entry name" value="PPM-type-like_dom_sf"/>
</dbReference>
<dbReference type="PROSITE" id="PS51746">
    <property type="entry name" value="PPM_2"/>
    <property type="match status" value="1"/>
</dbReference>
<organism evidence="2 3">
    <name type="scientific">Massilia violaceinigra</name>
    <dbReference type="NCBI Taxonomy" id="2045208"/>
    <lineage>
        <taxon>Bacteria</taxon>
        <taxon>Pseudomonadati</taxon>
        <taxon>Pseudomonadota</taxon>
        <taxon>Betaproteobacteria</taxon>
        <taxon>Burkholderiales</taxon>
        <taxon>Oxalobacteraceae</taxon>
        <taxon>Telluria group</taxon>
        <taxon>Massilia</taxon>
    </lineage>
</organism>
<dbReference type="Proteomes" id="UP000229897">
    <property type="component" value="Chromosome"/>
</dbReference>
<reference evidence="2" key="1">
    <citation type="submission" date="2017-10" db="EMBL/GenBank/DDBJ databases">
        <title>Massilia psychrophilum sp. nov., a novel purple-pigmented bacterium isolated from Tianshan glacier, Xinjiang Municipality, China.</title>
        <authorList>
            <person name="Wang H."/>
        </authorList>
    </citation>
    <scope>NUCLEOTIDE SEQUENCE [LARGE SCALE GENOMIC DNA]</scope>
    <source>
        <strain evidence="2">B2</strain>
    </source>
</reference>
<dbReference type="SMART" id="SM00331">
    <property type="entry name" value="PP2C_SIG"/>
    <property type="match status" value="1"/>
</dbReference>
<dbReference type="SMART" id="SM00332">
    <property type="entry name" value="PP2Cc"/>
    <property type="match status" value="1"/>
</dbReference>
<evidence type="ECO:0000259" key="1">
    <source>
        <dbReference type="PROSITE" id="PS51746"/>
    </source>
</evidence>
<name>A0A2D2DMW6_9BURK</name>
<evidence type="ECO:0000313" key="2">
    <source>
        <dbReference type="EMBL" id="ATQ76302.1"/>
    </source>
</evidence>
<dbReference type="EMBL" id="CP024608">
    <property type="protein sequence ID" value="ATQ76302.1"/>
    <property type="molecule type" value="Genomic_DNA"/>
</dbReference>
<dbReference type="CDD" id="cd00143">
    <property type="entry name" value="PP2Cc"/>
    <property type="match status" value="1"/>
</dbReference>
<dbReference type="AlphaFoldDB" id="A0A2D2DMW6"/>
<gene>
    <name evidence="2" type="ORF">CR152_18510</name>
</gene>